<dbReference type="Proteomes" id="UP000265882">
    <property type="component" value="Unassembled WGS sequence"/>
</dbReference>
<proteinExistence type="predicted"/>
<evidence type="ECO:0000313" key="2">
    <source>
        <dbReference type="EMBL" id="RJP16694.1"/>
    </source>
</evidence>
<dbReference type="InterPro" id="IPR035437">
    <property type="entry name" value="SNase_OB-fold_sf"/>
</dbReference>
<feature type="domain" description="TNase-like" evidence="1">
    <location>
        <begin position="1"/>
        <end position="82"/>
    </location>
</feature>
<dbReference type="InterPro" id="IPR016071">
    <property type="entry name" value="Staphylococal_nuclease_OB-fold"/>
</dbReference>
<dbReference type="Gene3D" id="2.40.50.90">
    <property type="match status" value="1"/>
</dbReference>
<protein>
    <recommendedName>
        <fullName evidence="1">TNase-like domain-containing protein</fullName>
    </recommendedName>
</protein>
<dbReference type="SUPFAM" id="SSF50199">
    <property type="entry name" value="Staphylococcal nuclease"/>
    <property type="match status" value="1"/>
</dbReference>
<dbReference type="EMBL" id="QZKU01000124">
    <property type="protein sequence ID" value="RJP16694.1"/>
    <property type="molecule type" value="Genomic_DNA"/>
</dbReference>
<comment type="caution">
    <text evidence="2">The sequence shown here is derived from an EMBL/GenBank/DDBJ whole genome shotgun (WGS) entry which is preliminary data.</text>
</comment>
<dbReference type="PROSITE" id="PS50830">
    <property type="entry name" value="TNASE_3"/>
    <property type="match status" value="1"/>
</dbReference>
<dbReference type="Pfam" id="PF00565">
    <property type="entry name" value="SNase"/>
    <property type="match status" value="1"/>
</dbReference>
<gene>
    <name evidence="2" type="ORF">C4520_18095</name>
</gene>
<evidence type="ECO:0000259" key="1">
    <source>
        <dbReference type="PROSITE" id="PS50830"/>
    </source>
</evidence>
<reference evidence="2 3" key="1">
    <citation type="journal article" date="2017" name="ISME J.">
        <title>Energy and carbon metabolisms in a deep terrestrial subsurface fluid microbial community.</title>
        <authorList>
            <person name="Momper L."/>
            <person name="Jungbluth S.P."/>
            <person name="Lee M.D."/>
            <person name="Amend J.P."/>
        </authorList>
    </citation>
    <scope>NUCLEOTIDE SEQUENCE [LARGE SCALE GENOMIC DNA]</scope>
    <source>
        <strain evidence="2">SURF_5</strain>
    </source>
</reference>
<accession>A0A3A4NM76</accession>
<name>A0A3A4NM76_ABYX5</name>
<sequence length="82" mass="9637">MVDGDTIVVRLFNETDGKVRYIGIDTPETKHPDKGVEYYGQEATEANKRQVDGKDVELEPDVQRWDWYQRLLAYAYFEDVYS</sequence>
<dbReference type="AlphaFoldDB" id="A0A3A4NM76"/>
<organism evidence="2 3">
    <name type="scientific">Abyssobacteria bacterium (strain SURF_5)</name>
    <dbReference type="NCBI Taxonomy" id="2093360"/>
    <lineage>
        <taxon>Bacteria</taxon>
        <taxon>Pseudomonadati</taxon>
        <taxon>Candidatus Hydrogenedentota</taxon>
        <taxon>Candidatus Abyssobacteria</taxon>
    </lineage>
</organism>
<evidence type="ECO:0000313" key="3">
    <source>
        <dbReference type="Proteomes" id="UP000265882"/>
    </source>
</evidence>